<dbReference type="InterPro" id="IPR003495">
    <property type="entry name" value="CobW/HypB/UreG_nucleotide-bd"/>
</dbReference>
<comment type="caution">
    <text evidence="3">The sequence shown here is derived from an EMBL/GenBank/DDBJ whole genome shotgun (WGS) entry which is preliminary data.</text>
</comment>
<feature type="domain" description="CobW/HypB/UreG nucleotide-binding" evidence="2">
    <location>
        <begin position="6"/>
        <end position="65"/>
    </location>
</feature>
<keyword evidence="1" id="KW-0472">Membrane</keyword>
<dbReference type="SUPFAM" id="SSF52540">
    <property type="entry name" value="P-loop containing nucleoside triphosphate hydrolases"/>
    <property type="match status" value="1"/>
</dbReference>
<evidence type="ECO:0000313" key="3">
    <source>
        <dbReference type="EMBL" id="MDN5204348.1"/>
    </source>
</evidence>
<dbReference type="Gene3D" id="3.40.50.300">
    <property type="entry name" value="P-loop containing nucleotide triphosphate hydrolases"/>
    <property type="match status" value="1"/>
</dbReference>
<feature type="transmembrane region" description="Helical" evidence="1">
    <location>
        <begin position="6"/>
        <end position="27"/>
    </location>
</feature>
<proteinExistence type="predicted"/>
<keyword evidence="1" id="KW-0812">Transmembrane</keyword>
<keyword evidence="1" id="KW-1133">Transmembrane helix</keyword>
<dbReference type="RefSeq" id="WP_346754372.1">
    <property type="nucleotide sequence ID" value="NZ_JAUJEA010000011.1"/>
</dbReference>
<reference evidence="3" key="1">
    <citation type="submission" date="2023-06" db="EMBL/GenBank/DDBJ databases">
        <title>Genomic of Parafulvivirga corallium.</title>
        <authorList>
            <person name="Wang G."/>
        </authorList>
    </citation>
    <scope>NUCLEOTIDE SEQUENCE</scope>
    <source>
        <strain evidence="3">BMA10</strain>
    </source>
</reference>
<sequence length="68" mass="7281">MKTRLIIVGGFLGAGKTTLLSVLGRLLRERGEKVGLITNDQTTGLVDTYTLSAHDFAVEEIAGSCFLL</sequence>
<organism evidence="3 4">
    <name type="scientific">Splendidivirga corallicola</name>
    <dbReference type="NCBI Taxonomy" id="3051826"/>
    <lineage>
        <taxon>Bacteria</taxon>
        <taxon>Pseudomonadati</taxon>
        <taxon>Bacteroidota</taxon>
        <taxon>Cytophagia</taxon>
        <taxon>Cytophagales</taxon>
        <taxon>Splendidivirgaceae</taxon>
        <taxon>Splendidivirga</taxon>
    </lineage>
</organism>
<dbReference type="Proteomes" id="UP001172082">
    <property type="component" value="Unassembled WGS sequence"/>
</dbReference>
<dbReference type="EMBL" id="JAUJEA010000011">
    <property type="protein sequence ID" value="MDN5204348.1"/>
    <property type="molecule type" value="Genomic_DNA"/>
</dbReference>
<dbReference type="Pfam" id="PF02492">
    <property type="entry name" value="cobW"/>
    <property type="match status" value="1"/>
</dbReference>
<protein>
    <submittedName>
        <fullName evidence="3">GTP-binding protein</fullName>
    </submittedName>
</protein>
<evidence type="ECO:0000313" key="4">
    <source>
        <dbReference type="Proteomes" id="UP001172082"/>
    </source>
</evidence>
<evidence type="ECO:0000256" key="1">
    <source>
        <dbReference type="SAM" id="Phobius"/>
    </source>
</evidence>
<evidence type="ECO:0000259" key="2">
    <source>
        <dbReference type="Pfam" id="PF02492"/>
    </source>
</evidence>
<accession>A0ABT8KXL2</accession>
<name>A0ABT8KXL2_9BACT</name>
<gene>
    <name evidence="3" type="ORF">QQ008_23350</name>
</gene>
<dbReference type="InterPro" id="IPR027417">
    <property type="entry name" value="P-loop_NTPase"/>
</dbReference>
<keyword evidence="4" id="KW-1185">Reference proteome</keyword>